<keyword evidence="2" id="KW-0802">TPR repeat</keyword>
<dbReference type="SUPFAM" id="SSF48452">
    <property type="entry name" value="TPR-like"/>
    <property type="match status" value="2"/>
</dbReference>
<evidence type="ECO:0000313" key="3">
    <source>
        <dbReference type="EMBL" id="RUP09300.1"/>
    </source>
</evidence>
<dbReference type="Pfam" id="PF13424">
    <property type="entry name" value="TPR_12"/>
    <property type="match status" value="1"/>
</dbReference>
<keyword evidence="4" id="KW-1185">Reference proteome</keyword>
<dbReference type="SMART" id="SM00028">
    <property type="entry name" value="TPR"/>
    <property type="match status" value="4"/>
</dbReference>
<accession>A0A433B361</accession>
<gene>
    <name evidence="3" type="ORF">BC936DRAFT_140088</name>
</gene>
<dbReference type="InterPro" id="IPR019734">
    <property type="entry name" value="TPR_rpt"/>
</dbReference>
<protein>
    <submittedName>
        <fullName evidence="3">Uncharacterized protein</fullName>
    </submittedName>
</protein>
<comment type="caution">
    <text evidence="3">The sequence shown here is derived from an EMBL/GenBank/DDBJ whole genome shotgun (WGS) entry which is preliminary data.</text>
</comment>
<sequence>MIEFFDKIETTIFGDIDRILTAHDKQDAAIALNELAMSHHSKEQFDDAKMLYKLAISIFNNIASKDDLDYRNMTRSISNLATIYEHRCKYNHAEILYRWVLEIYKEPLEPIHIVQSCHNLAKIYEIQHKTHDAIKMYKWEVCIRKRVLGLNHISTVQTIENLGNICVRQNLYGDAIPLYVDMAVICDAMLGQEDLLTATAWDNLAILYNRQGNHRVAASFHRKALAIRPQ</sequence>
<dbReference type="Pfam" id="PF13374">
    <property type="entry name" value="TPR_10"/>
    <property type="match status" value="2"/>
</dbReference>
<reference evidence="3 4" key="1">
    <citation type="journal article" date="2018" name="New Phytol.">
        <title>Phylogenomics of Endogonaceae and evolution of mycorrhizas within Mucoromycota.</title>
        <authorList>
            <person name="Chang Y."/>
            <person name="Desiro A."/>
            <person name="Na H."/>
            <person name="Sandor L."/>
            <person name="Lipzen A."/>
            <person name="Clum A."/>
            <person name="Barry K."/>
            <person name="Grigoriev I.V."/>
            <person name="Martin F.M."/>
            <person name="Stajich J.E."/>
            <person name="Smith M.E."/>
            <person name="Bonito G."/>
            <person name="Spatafora J.W."/>
        </authorList>
    </citation>
    <scope>NUCLEOTIDE SEQUENCE [LARGE SCALE GENOMIC DNA]</scope>
    <source>
        <strain evidence="3 4">GMNB39</strain>
    </source>
</reference>
<evidence type="ECO:0000256" key="1">
    <source>
        <dbReference type="ARBA" id="ARBA00022737"/>
    </source>
</evidence>
<evidence type="ECO:0000313" key="4">
    <source>
        <dbReference type="Proteomes" id="UP000268093"/>
    </source>
</evidence>
<dbReference type="PROSITE" id="PS50293">
    <property type="entry name" value="TPR_REGION"/>
    <property type="match status" value="1"/>
</dbReference>
<name>A0A433B361_9FUNG</name>
<evidence type="ECO:0000256" key="2">
    <source>
        <dbReference type="ARBA" id="ARBA00022803"/>
    </source>
</evidence>
<dbReference type="AlphaFoldDB" id="A0A433B361"/>
<dbReference type="Proteomes" id="UP000268093">
    <property type="component" value="Unassembled WGS sequence"/>
</dbReference>
<dbReference type="InterPro" id="IPR011990">
    <property type="entry name" value="TPR-like_helical_dom_sf"/>
</dbReference>
<dbReference type="PANTHER" id="PTHR45641">
    <property type="entry name" value="TETRATRICOPEPTIDE REPEAT PROTEIN (AFU_ORTHOLOGUE AFUA_6G03870)"/>
    <property type="match status" value="1"/>
</dbReference>
<proteinExistence type="predicted"/>
<keyword evidence="1" id="KW-0677">Repeat</keyword>
<dbReference type="OrthoDB" id="626167at2759"/>
<organism evidence="3 4">
    <name type="scientific">Jimgerdemannia flammicorona</name>
    <dbReference type="NCBI Taxonomy" id="994334"/>
    <lineage>
        <taxon>Eukaryota</taxon>
        <taxon>Fungi</taxon>
        <taxon>Fungi incertae sedis</taxon>
        <taxon>Mucoromycota</taxon>
        <taxon>Mucoromycotina</taxon>
        <taxon>Endogonomycetes</taxon>
        <taxon>Endogonales</taxon>
        <taxon>Endogonaceae</taxon>
        <taxon>Jimgerdemannia</taxon>
    </lineage>
</organism>
<dbReference type="Gene3D" id="1.25.40.10">
    <property type="entry name" value="Tetratricopeptide repeat domain"/>
    <property type="match status" value="2"/>
</dbReference>
<dbReference type="PANTHER" id="PTHR45641:SF19">
    <property type="entry name" value="NEPHROCYSTIN-3"/>
    <property type="match status" value="1"/>
</dbReference>
<dbReference type="EMBL" id="RBNI01016403">
    <property type="protein sequence ID" value="RUP09300.1"/>
    <property type="molecule type" value="Genomic_DNA"/>
</dbReference>